<feature type="transmembrane region" description="Helical" evidence="5">
    <location>
        <begin position="23"/>
        <end position="50"/>
    </location>
</feature>
<evidence type="ECO:0000256" key="1">
    <source>
        <dbReference type="ARBA" id="ARBA00004127"/>
    </source>
</evidence>
<feature type="transmembrane region" description="Helical" evidence="5">
    <location>
        <begin position="196"/>
        <end position="215"/>
    </location>
</feature>
<dbReference type="Proteomes" id="UP001197378">
    <property type="component" value="Unassembled WGS sequence"/>
</dbReference>
<dbReference type="GO" id="GO:0012505">
    <property type="term" value="C:endomembrane system"/>
    <property type="evidence" value="ECO:0007669"/>
    <property type="project" value="UniProtKB-SubCell"/>
</dbReference>
<comment type="subcellular location">
    <subcellularLocation>
        <location evidence="1">Endomembrane system</location>
        <topology evidence="1">Multi-pass membrane protein</topology>
    </subcellularLocation>
</comment>
<keyword evidence="2 5" id="KW-0812">Transmembrane</keyword>
<evidence type="ECO:0000259" key="6">
    <source>
        <dbReference type="Pfam" id="PF02656"/>
    </source>
</evidence>
<evidence type="ECO:0000313" key="8">
    <source>
        <dbReference type="Proteomes" id="UP001197378"/>
    </source>
</evidence>
<feature type="transmembrane region" description="Helical" evidence="5">
    <location>
        <begin position="119"/>
        <end position="136"/>
    </location>
</feature>
<feature type="domain" description="DUF202" evidence="6">
    <location>
        <begin position="103"/>
        <end position="173"/>
    </location>
</feature>
<dbReference type="AlphaFoldDB" id="A0AAE2YRS0"/>
<keyword evidence="3 5" id="KW-1133">Transmembrane helix</keyword>
<organism evidence="7 8">
    <name type="scientific">Igneacidithiobacillus copahuensis</name>
    <dbReference type="NCBI Taxonomy" id="2724909"/>
    <lineage>
        <taxon>Bacteria</taxon>
        <taxon>Pseudomonadati</taxon>
        <taxon>Pseudomonadota</taxon>
        <taxon>Acidithiobacillia</taxon>
        <taxon>Acidithiobacillales</taxon>
        <taxon>Acidithiobacillaceae</taxon>
        <taxon>Igneacidithiobacillus</taxon>
    </lineage>
</organism>
<proteinExistence type="predicted"/>
<evidence type="ECO:0000256" key="4">
    <source>
        <dbReference type="ARBA" id="ARBA00023136"/>
    </source>
</evidence>
<feature type="transmembrane region" description="Helical" evidence="5">
    <location>
        <begin position="62"/>
        <end position="82"/>
    </location>
</feature>
<keyword evidence="4 5" id="KW-0472">Membrane</keyword>
<protein>
    <submittedName>
        <fullName evidence="7">DUF202 domain-containing protein</fullName>
    </submittedName>
</protein>
<evidence type="ECO:0000256" key="2">
    <source>
        <dbReference type="ARBA" id="ARBA00022692"/>
    </source>
</evidence>
<dbReference type="EMBL" id="JAAXYO010000180">
    <property type="protein sequence ID" value="MBU2788967.1"/>
    <property type="molecule type" value="Genomic_DNA"/>
</dbReference>
<evidence type="ECO:0000256" key="5">
    <source>
        <dbReference type="SAM" id="Phobius"/>
    </source>
</evidence>
<dbReference type="RefSeq" id="WP_215871690.1">
    <property type="nucleotide sequence ID" value="NZ_JAAXYO010000180.1"/>
</dbReference>
<reference evidence="7" key="1">
    <citation type="journal article" date="2021" name="ISME J.">
        <title>Genomic evolution of the class Acidithiobacillia: deep-branching Proteobacteria living in extreme acidic conditions.</title>
        <authorList>
            <person name="Moya-Beltran A."/>
            <person name="Beard S."/>
            <person name="Rojas-Villalobos C."/>
            <person name="Issotta F."/>
            <person name="Gallardo Y."/>
            <person name="Ulloa R."/>
            <person name="Giaveno A."/>
            <person name="Degli Esposti M."/>
            <person name="Johnson D.B."/>
            <person name="Quatrini R."/>
        </authorList>
    </citation>
    <scope>NUCLEOTIDE SEQUENCE</scope>
    <source>
        <strain evidence="7">VAN18-1</strain>
    </source>
</reference>
<name>A0AAE2YRS0_9PROT</name>
<sequence>MLLRKKLLAVREPRLYLSMERSYLALLKFIIVAFGAGLLARKAAMALVFFHDQRLRPFFLDLYHLLTIPSVAGIFLIIPIFWRDLRSLSLGPSVSAKEMLDPRVHFSAERTFLSWTRTALSSLALAFVLAKFDFFLRKFSLLLHQPIPLLHRLTGTNTLFIGFAVVLLSLGSWGLFATLYDIRQGECATHVWRYRVFLLLLFLVGVGMLRLLWLLGGARQ</sequence>
<keyword evidence="8" id="KW-1185">Reference proteome</keyword>
<dbReference type="InterPro" id="IPR003807">
    <property type="entry name" value="DUF202"/>
</dbReference>
<accession>A0AAE2YRS0</accession>
<evidence type="ECO:0000256" key="3">
    <source>
        <dbReference type="ARBA" id="ARBA00022989"/>
    </source>
</evidence>
<comment type="caution">
    <text evidence="7">The sequence shown here is derived from an EMBL/GenBank/DDBJ whole genome shotgun (WGS) entry which is preliminary data.</text>
</comment>
<evidence type="ECO:0000313" key="7">
    <source>
        <dbReference type="EMBL" id="MBU2788967.1"/>
    </source>
</evidence>
<feature type="transmembrane region" description="Helical" evidence="5">
    <location>
        <begin position="157"/>
        <end position="176"/>
    </location>
</feature>
<gene>
    <name evidence="7" type="ORF">HFQ13_12275</name>
</gene>
<dbReference type="Pfam" id="PF02656">
    <property type="entry name" value="DUF202"/>
    <property type="match status" value="1"/>
</dbReference>